<feature type="transmembrane region" description="Helical" evidence="2">
    <location>
        <begin position="316"/>
        <end position="335"/>
    </location>
</feature>
<proteinExistence type="predicted"/>
<feature type="compositionally biased region" description="Low complexity" evidence="1">
    <location>
        <begin position="141"/>
        <end position="158"/>
    </location>
</feature>
<feature type="domain" description="Leucine rich repeat variant" evidence="3">
    <location>
        <begin position="10"/>
        <end position="55"/>
    </location>
</feature>
<dbReference type="InterPro" id="IPR057893">
    <property type="entry name" value="LRV_2"/>
</dbReference>
<organism evidence="4 5">
    <name type="scientific">Actinomyces marmotae</name>
    <dbReference type="NCBI Taxonomy" id="2737173"/>
    <lineage>
        <taxon>Bacteria</taxon>
        <taxon>Bacillati</taxon>
        <taxon>Actinomycetota</taxon>
        <taxon>Actinomycetes</taxon>
        <taxon>Actinomycetales</taxon>
        <taxon>Actinomycetaceae</taxon>
        <taxon>Actinomyces</taxon>
    </lineage>
</organism>
<name>A0A6M8B6S1_9ACTO</name>
<dbReference type="RefSeq" id="WP_159522060.1">
    <property type="nucleotide sequence ID" value="NZ_CP053642.1"/>
</dbReference>
<dbReference type="KEGG" id="amam:HPC72_08595"/>
<evidence type="ECO:0000256" key="2">
    <source>
        <dbReference type="SAM" id="Phobius"/>
    </source>
</evidence>
<accession>A0A6M8B6S1</accession>
<reference evidence="4 5" key="1">
    <citation type="submission" date="2020-05" db="EMBL/GenBank/DDBJ databases">
        <title>Actinomyces sp. zg-325.</title>
        <authorList>
            <person name="Yang C."/>
        </authorList>
    </citation>
    <scope>NUCLEOTIDE SEQUENCE [LARGE SCALE GENOMIC DNA]</scope>
    <source>
        <strain evidence="5">zg-325</strain>
    </source>
</reference>
<feature type="compositionally biased region" description="Low complexity" evidence="1">
    <location>
        <begin position="88"/>
        <end position="109"/>
    </location>
</feature>
<feature type="transmembrane region" description="Helical" evidence="2">
    <location>
        <begin position="385"/>
        <end position="405"/>
    </location>
</feature>
<evidence type="ECO:0000313" key="5">
    <source>
        <dbReference type="Proteomes" id="UP000504752"/>
    </source>
</evidence>
<feature type="region of interest" description="Disordered" evidence="1">
    <location>
        <begin position="129"/>
        <end position="158"/>
    </location>
</feature>
<dbReference type="Proteomes" id="UP000504752">
    <property type="component" value="Chromosome"/>
</dbReference>
<evidence type="ECO:0000259" key="3">
    <source>
        <dbReference type="Pfam" id="PF25591"/>
    </source>
</evidence>
<keyword evidence="2" id="KW-1133">Transmembrane helix</keyword>
<dbReference type="AlphaFoldDB" id="A0A6M8B6S1"/>
<feature type="region of interest" description="Disordered" evidence="1">
    <location>
        <begin position="206"/>
        <end position="244"/>
    </location>
</feature>
<feature type="transmembrane region" description="Helical" evidence="2">
    <location>
        <begin position="342"/>
        <end position="365"/>
    </location>
</feature>
<keyword evidence="2" id="KW-0812">Transmembrane</keyword>
<protein>
    <recommendedName>
        <fullName evidence="3">Leucine rich repeat variant domain-containing protein</fullName>
    </recommendedName>
</protein>
<dbReference type="Pfam" id="PF25591">
    <property type="entry name" value="LRV_2"/>
    <property type="match status" value="1"/>
</dbReference>
<evidence type="ECO:0000256" key="1">
    <source>
        <dbReference type="SAM" id="MobiDB-lite"/>
    </source>
</evidence>
<gene>
    <name evidence="4" type="ORF">HPC72_08595</name>
</gene>
<evidence type="ECO:0000313" key="4">
    <source>
        <dbReference type="EMBL" id="QKD80260.1"/>
    </source>
</evidence>
<keyword evidence="2" id="KW-0472">Membrane</keyword>
<feature type="region of interest" description="Disordered" evidence="1">
    <location>
        <begin position="60"/>
        <end position="109"/>
    </location>
</feature>
<keyword evidence="5" id="KW-1185">Reference proteome</keyword>
<dbReference type="EMBL" id="CP053642">
    <property type="protein sequence ID" value="QKD80260.1"/>
    <property type="molecule type" value="Genomic_DNA"/>
</dbReference>
<sequence>MTVLDPMSCAPADLANPAITQMDLARIAQFRPDLHPLVREHPACYPELATWIEQRAALLESEPAEQPSTEEALSDDDAAADSTRACEASATASEPSSPSATGTASPATASAAPIRDAIWVAASPARASDFEPIERPTPGRPAALASPASADDTATPVGNIASPAVASAHSARSARSAPRIIPPASAPEIITAVPGLAVPAAYEPTAATATPGAPSSDEASSCPSADPARGSAPQTSPEPLIPASAVPSAIDQPASGRLLPGDEDGTASLWRRLLLWAVPVLAVLCLVSTFLPIVTITFDTGTWSFNYWNGDGVQEALMLLVVFIVATGIGLAAIITPRRSRLILTGIAGTVSALLATSDGLRNIIRFSGDVPDMKGATGASVGSGAILLAVGGVVLLLISVLHLACAMRGEPGAWAGQGDQASSAHSGHEA</sequence>
<feature type="transmembrane region" description="Helical" evidence="2">
    <location>
        <begin position="273"/>
        <end position="296"/>
    </location>
</feature>